<dbReference type="InterPro" id="IPR036291">
    <property type="entry name" value="NAD(P)-bd_dom_sf"/>
</dbReference>
<keyword evidence="2" id="KW-0521">NADP</keyword>
<evidence type="ECO:0000256" key="1">
    <source>
        <dbReference type="ARBA" id="ARBA00006484"/>
    </source>
</evidence>
<dbReference type="GO" id="GO:0016491">
    <property type="term" value="F:oxidoreductase activity"/>
    <property type="evidence" value="ECO:0007669"/>
    <property type="project" value="UniProtKB-KW"/>
</dbReference>
<sequence>MNQQTWLITGPSSGLGKALASEALRTGHRVIGTTRDISRAESSYPEFSANGGIWIALNPAQTDAYDRFREIAREYNVDVLVNNAGYAVIGGVEDTSEDSVRAQMEVNFYGPLRAVRACLPVMREKKSGHIILISSGAGFIARPARSTYSASKFAIEAIHESLSREVESFGIRVLIVEPGAFRTPFPSLQVFPMGPGLERGYSDAYEGTAVEEMVRLSKGMSAAGGLIKGDPGKAARAVVGVVDGGYGDGDGFEGLGLRMPLGGDCVRALEGKIEELRRDLEGSRGVAMGTDFDGDVD</sequence>
<dbReference type="AlphaFoldDB" id="A0A9W5YTR4"/>
<comment type="similarity">
    <text evidence="1 4">Belongs to the short-chain dehydrogenases/reductases (SDR) family.</text>
</comment>
<organism evidence="5 6">
    <name type="scientific">Aspergillus brasiliensis</name>
    <dbReference type="NCBI Taxonomy" id="319629"/>
    <lineage>
        <taxon>Eukaryota</taxon>
        <taxon>Fungi</taxon>
        <taxon>Dikarya</taxon>
        <taxon>Ascomycota</taxon>
        <taxon>Pezizomycotina</taxon>
        <taxon>Eurotiomycetes</taxon>
        <taxon>Eurotiomycetidae</taxon>
        <taxon>Eurotiales</taxon>
        <taxon>Aspergillaceae</taxon>
        <taxon>Aspergillus</taxon>
        <taxon>Aspergillus subgen. Circumdati</taxon>
    </lineage>
</organism>
<dbReference type="PRINTS" id="PR00080">
    <property type="entry name" value="SDRFAMILY"/>
</dbReference>
<dbReference type="PRINTS" id="PR00081">
    <property type="entry name" value="GDHRDH"/>
</dbReference>
<dbReference type="InterPro" id="IPR051911">
    <property type="entry name" value="SDR_oxidoreductase"/>
</dbReference>
<dbReference type="SUPFAM" id="SSF51735">
    <property type="entry name" value="NAD(P)-binding Rossmann-fold domains"/>
    <property type="match status" value="1"/>
</dbReference>
<dbReference type="PROSITE" id="PS00061">
    <property type="entry name" value="ADH_SHORT"/>
    <property type="match status" value="1"/>
</dbReference>
<dbReference type="Gene3D" id="3.40.50.720">
    <property type="entry name" value="NAD(P)-binding Rossmann-like Domain"/>
    <property type="match status" value="1"/>
</dbReference>
<gene>
    <name evidence="5" type="ORF">AbraCBS73388_009782</name>
</gene>
<dbReference type="PANTHER" id="PTHR43976">
    <property type="entry name" value="SHORT CHAIN DEHYDROGENASE"/>
    <property type="match status" value="1"/>
</dbReference>
<reference evidence="5" key="1">
    <citation type="submission" date="2022-07" db="EMBL/GenBank/DDBJ databases">
        <title>Taxonomy of Aspergillus series Nigri: significant species reduction supported by multi-species coalescent approaches.</title>
        <authorList>
            <person name="Bian C."/>
            <person name="Kusuya Y."/>
            <person name="Sklenar F."/>
            <person name="D'hooge E."/>
            <person name="Yaguchi T."/>
            <person name="Takahashi H."/>
            <person name="Hubka V."/>
        </authorList>
    </citation>
    <scope>NUCLEOTIDE SEQUENCE</scope>
    <source>
        <strain evidence="5">CBS 733.88</strain>
    </source>
</reference>
<proteinExistence type="inferred from homology"/>
<evidence type="ECO:0000313" key="6">
    <source>
        <dbReference type="Proteomes" id="UP001143548"/>
    </source>
</evidence>
<dbReference type="Proteomes" id="UP001143548">
    <property type="component" value="Unassembled WGS sequence"/>
</dbReference>
<comment type="caution">
    <text evidence="5">The sequence shown here is derived from an EMBL/GenBank/DDBJ whole genome shotgun (WGS) entry which is preliminary data.</text>
</comment>
<dbReference type="EMBL" id="BROQ01000067">
    <property type="protein sequence ID" value="GKZ23415.1"/>
    <property type="molecule type" value="Genomic_DNA"/>
</dbReference>
<accession>A0A9W5YTR4</accession>
<name>A0A9W5YTR4_9EURO</name>
<dbReference type="InterPro" id="IPR020904">
    <property type="entry name" value="Sc_DH/Rdtase_CS"/>
</dbReference>
<keyword evidence="3" id="KW-0560">Oxidoreductase</keyword>
<dbReference type="GO" id="GO:0044550">
    <property type="term" value="P:secondary metabolite biosynthetic process"/>
    <property type="evidence" value="ECO:0007669"/>
    <property type="project" value="UniProtKB-ARBA"/>
</dbReference>
<evidence type="ECO:0000313" key="5">
    <source>
        <dbReference type="EMBL" id="GKZ23415.1"/>
    </source>
</evidence>
<evidence type="ECO:0000256" key="2">
    <source>
        <dbReference type="ARBA" id="ARBA00022857"/>
    </source>
</evidence>
<dbReference type="Pfam" id="PF00106">
    <property type="entry name" value="adh_short"/>
    <property type="match status" value="1"/>
</dbReference>
<dbReference type="InterPro" id="IPR002347">
    <property type="entry name" value="SDR_fam"/>
</dbReference>
<evidence type="ECO:0000256" key="3">
    <source>
        <dbReference type="ARBA" id="ARBA00023002"/>
    </source>
</evidence>
<dbReference type="PANTHER" id="PTHR43976:SF16">
    <property type="entry name" value="SHORT-CHAIN DEHYDROGENASE_REDUCTASE FAMILY PROTEIN"/>
    <property type="match status" value="1"/>
</dbReference>
<evidence type="ECO:0000256" key="4">
    <source>
        <dbReference type="RuleBase" id="RU000363"/>
    </source>
</evidence>
<protein>
    <submittedName>
        <fullName evidence="5">Uncharacterized protein</fullName>
    </submittedName>
</protein>